<name>D5SYP3_PLAL2</name>
<dbReference type="InterPro" id="IPR006127">
    <property type="entry name" value="ZnuA-like"/>
</dbReference>
<dbReference type="Pfam" id="PF01297">
    <property type="entry name" value="ZnuA"/>
    <property type="match status" value="1"/>
</dbReference>
<dbReference type="GO" id="GO:0046872">
    <property type="term" value="F:metal ion binding"/>
    <property type="evidence" value="ECO:0007669"/>
    <property type="project" value="UniProtKB-KW"/>
</dbReference>
<dbReference type="Gene3D" id="3.40.50.1980">
    <property type="entry name" value="Nitrogenase molybdenum iron protein domain"/>
    <property type="match status" value="2"/>
</dbReference>
<reference evidence="7 8" key="1">
    <citation type="journal article" date="2010" name="Stand. Genomic Sci.">
        <title>Complete genome sequence of Planctomyces limnophilus type strain (Mu 290).</title>
        <authorList>
            <person name="Labutti K."/>
            <person name="Sikorski J."/>
            <person name="Schneider S."/>
            <person name="Nolan M."/>
            <person name="Lucas S."/>
            <person name="Glavina Del Rio T."/>
            <person name="Tice H."/>
            <person name="Cheng J.F."/>
            <person name="Goodwin L."/>
            <person name="Pitluck S."/>
            <person name="Liolios K."/>
            <person name="Ivanova N."/>
            <person name="Mavromatis K."/>
            <person name="Mikhailova N."/>
            <person name="Pati A."/>
            <person name="Chen A."/>
            <person name="Palaniappan K."/>
            <person name="Land M."/>
            <person name="Hauser L."/>
            <person name="Chang Y.J."/>
            <person name="Jeffries C.D."/>
            <person name="Tindall B.J."/>
            <person name="Rohde M."/>
            <person name="Goker M."/>
            <person name="Woyke T."/>
            <person name="Bristow J."/>
            <person name="Eisen J.A."/>
            <person name="Markowitz V."/>
            <person name="Hugenholtz P."/>
            <person name="Kyrpides N.C."/>
            <person name="Klenk H.P."/>
            <person name="Lapidus A."/>
        </authorList>
    </citation>
    <scope>NUCLEOTIDE SEQUENCE [LARGE SCALE GENOMIC DNA]</scope>
    <source>
        <strain evidence="8">ATCC 43296 / DSM 3776 / IFAM 1008 / 290</strain>
    </source>
</reference>
<comment type="similarity">
    <text evidence="2 6">Belongs to the bacterial solute-binding protein 9 family.</text>
</comment>
<evidence type="ECO:0000256" key="2">
    <source>
        <dbReference type="ARBA" id="ARBA00011028"/>
    </source>
</evidence>
<dbReference type="KEGG" id="plm:Plim_1995"/>
<organism evidence="7 8">
    <name type="scientific">Planctopirus limnophila (strain ATCC 43296 / DSM 3776 / IFAM 1008 / Mu 290)</name>
    <name type="common">Planctomyces limnophilus</name>
    <dbReference type="NCBI Taxonomy" id="521674"/>
    <lineage>
        <taxon>Bacteria</taxon>
        <taxon>Pseudomonadati</taxon>
        <taxon>Planctomycetota</taxon>
        <taxon>Planctomycetia</taxon>
        <taxon>Planctomycetales</taxon>
        <taxon>Planctomycetaceae</taxon>
        <taxon>Planctopirus</taxon>
    </lineage>
</organism>
<dbReference type="EMBL" id="CP001744">
    <property type="protein sequence ID" value="ADG67825.1"/>
    <property type="molecule type" value="Genomic_DNA"/>
</dbReference>
<protein>
    <submittedName>
        <fullName evidence="7">Periplasmic solute binding protein</fullName>
    </submittedName>
</protein>
<dbReference type="GO" id="GO:0030313">
    <property type="term" value="C:cell envelope"/>
    <property type="evidence" value="ECO:0007669"/>
    <property type="project" value="UniProtKB-SubCell"/>
</dbReference>
<proteinExistence type="inferred from homology"/>
<keyword evidence="5" id="KW-0732">Signal</keyword>
<dbReference type="HOGENOM" id="CLU_016838_1_1_0"/>
<dbReference type="GO" id="GO:0007155">
    <property type="term" value="P:cell adhesion"/>
    <property type="evidence" value="ECO:0007669"/>
    <property type="project" value="InterPro"/>
</dbReference>
<dbReference type="STRING" id="521674.Plim_1995"/>
<dbReference type="PANTHER" id="PTHR42953:SF1">
    <property type="entry name" value="METAL-BINDING PROTEIN HI_0362-RELATED"/>
    <property type="match status" value="1"/>
</dbReference>
<dbReference type="InterPro" id="IPR006129">
    <property type="entry name" value="AdhesinB"/>
</dbReference>
<dbReference type="PRINTS" id="PR00690">
    <property type="entry name" value="ADHESNFAMILY"/>
</dbReference>
<keyword evidence="8" id="KW-1185">Reference proteome</keyword>
<evidence type="ECO:0000256" key="1">
    <source>
        <dbReference type="ARBA" id="ARBA00004196"/>
    </source>
</evidence>
<dbReference type="InterPro" id="IPR006128">
    <property type="entry name" value="Lipoprotein_PsaA-like"/>
</dbReference>
<accession>D5SYP3</accession>
<dbReference type="eggNOG" id="COG0803">
    <property type="taxonomic scope" value="Bacteria"/>
</dbReference>
<dbReference type="PRINTS" id="PR00691">
    <property type="entry name" value="ADHESINB"/>
</dbReference>
<evidence type="ECO:0000256" key="6">
    <source>
        <dbReference type="RuleBase" id="RU003512"/>
    </source>
</evidence>
<gene>
    <name evidence="7" type="ordered locus">Plim_1995</name>
</gene>
<comment type="subcellular location">
    <subcellularLocation>
        <location evidence="1">Cell envelope</location>
    </subcellularLocation>
</comment>
<evidence type="ECO:0000256" key="3">
    <source>
        <dbReference type="ARBA" id="ARBA00022448"/>
    </source>
</evidence>
<dbReference type="InterPro" id="IPR050492">
    <property type="entry name" value="Bact_metal-bind_prot9"/>
</dbReference>
<dbReference type="Proteomes" id="UP000002220">
    <property type="component" value="Chromosome"/>
</dbReference>
<evidence type="ECO:0000256" key="5">
    <source>
        <dbReference type="ARBA" id="ARBA00022729"/>
    </source>
</evidence>
<dbReference type="AlphaFoldDB" id="D5SYP3"/>
<sequence>MTCRHIENNVLSNQKRCEMVMSVSSTFSRREFFPWLAVLSGCSTGLSSPPLSRPASIVASTGMVGDLVRELVPPSLGEVITLIRPGVDPHLYRPTRADLLKVLNARLIFSSGLHLEGRMDALFERADRPGRPSIAITSDIPKDLIIYPDDHSGRPDPHVWMDVSLWRATLGLIARTLKDVFPQAQDEITRREAQLSDVLARLDKTVEEMVASIPEPQRLLVTSHDAFAYFSRRYHIPVESIQGVTTDSEPGVADIDRLVDIITSRKLPAIFTESSVNDRGLRAVVEGVKARGHELILAGPLYTDALGEPGSPADTYVGMMLENARQIASILGGSTAPLDRWTQSSGNTHSSSRCLFKSLSPAVKMCEVDH</sequence>
<dbReference type="SUPFAM" id="SSF53807">
    <property type="entry name" value="Helical backbone' metal receptor"/>
    <property type="match status" value="1"/>
</dbReference>
<dbReference type="OrthoDB" id="9793396at2"/>
<keyword evidence="4" id="KW-0479">Metal-binding</keyword>
<evidence type="ECO:0000313" key="7">
    <source>
        <dbReference type="EMBL" id="ADG67825.1"/>
    </source>
</evidence>
<keyword evidence="3 6" id="KW-0813">Transport</keyword>
<evidence type="ECO:0000256" key="4">
    <source>
        <dbReference type="ARBA" id="ARBA00022723"/>
    </source>
</evidence>
<evidence type="ECO:0000313" key="8">
    <source>
        <dbReference type="Proteomes" id="UP000002220"/>
    </source>
</evidence>
<dbReference type="PANTHER" id="PTHR42953">
    <property type="entry name" value="HIGH-AFFINITY ZINC UPTAKE SYSTEM PROTEIN ZNUA-RELATED"/>
    <property type="match status" value="1"/>
</dbReference>
<dbReference type="GO" id="GO:0030001">
    <property type="term" value="P:metal ion transport"/>
    <property type="evidence" value="ECO:0007669"/>
    <property type="project" value="InterPro"/>
</dbReference>